<feature type="region of interest" description="Disordered" evidence="1">
    <location>
        <begin position="179"/>
        <end position="350"/>
    </location>
</feature>
<feature type="region of interest" description="Disordered" evidence="1">
    <location>
        <begin position="439"/>
        <end position="474"/>
    </location>
</feature>
<keyword evidence="2" id="KW-0472">Membrane</keyword>
<dbReference type="GeneID" id="25416229"/>
<evidence type="ECO:0000313" key="5">
    <source>
        <dbReference type="Proteomes" id="UP000027730"/>
    </source>
</evidence>
<dbReference type="AlphaFoldDB" id="A0A074XQ11"/>
<feature type="domain" description="FHA" evidence="3">
    <location>
        <begin position="44"/>
        <end position="106"/>
    </location>
</feature>
<dbReference type="Proteomes" id="UP000027730">
    <property type="component" value="Unassembled WGS sequence"/>
</dbReference>
<dbReference type="EMBL" id="KL584703">
    <property type="protein sequence ID" value="KEQ76666.1"/>
    <property type="molecule type" value="Genomic_DNA"/>
</dbReference>
<evidence type="ECO:0000313" key="4">
    <source>
        <dbReference type="EMBL" id="KEQ76666.1"/>
    </source>
</evidence>
<evidence type="ECO:0000259" key="3">
    <source>
        <dbReference type="PROSITE" id="PS50006"/>
    </source>
</evidence>
<proteinExistence type="predicted"/>
<dbReference type="InterPro" id="IPR000253">
    <property type="entry name" value="FHA_dom"/>
</dbReference>
<dbReference type="Gene3D" id="2.60.200.20">
    <property type="match status" value="1"/>
</dbReference>
<keyword evidence="5" id="KW-1185">Reference proteome</keyword>
<protein>
    <recommendedName>
        <fullName evidence="3">FHA domain-containing protein</fullName>
    </recommendedName>
</protein>
<dbReference type="PROSITE" id="PS50006">
    <property type="entry name" value="FHA_DOMAIN"/>
    <property type="match status" value="1"/>
</dbReference>
<dbReference type="RefSeq" id="XP_013431344.1">
    <property type="nucleotide sequence ID" value="XM_013575890.1"/>
</dbReference>
<gene>
    <name evidence="4" type="ORF">M436DRAFT_78416</name>
</gene>
<feature type="compositionally biased region" description="Acidic residues" evidence="1">
    <location>
        <begin position="296"/>
        <end position="313"/>
    </location>
</feature>
<dbReference type="STRING" id="1043004.A0A074XQ11"/>
<keyword evidence="2" id="KW-1133">Transmembrane helix</keyword>
<organism evidence="4 5">
    <name type="scientific">Aureobasidium namibiae CBS 147.97</name>
    <dbReference type="NCBI Taxonomy" id="1043004"/>
    <lineage>
        <taxon>Eukaryota</taxon>
        <taxon>Fungi</taxon>
        <taxon>Dikarya</taxon>
        <taxon>Ascomycota</taxon>
        <taxon>Pezizomycotina</taxon>
        <taxon>Dothideomycetes</taxon>
        <taxon>Dothideomycetidae</taxon>
        <taxon>Dothideales</taxon>
        <taxon>Saccotheciaceae</taxon>
        <taxon>Aureobasidium</taxon>
    </lineage>
</organism>
<dbReference type="HOGENOM" id="CLU_497790_0_0_1"/>
<dbReference type="Pfam" id="PF00498">
    <property type="entry name" value="FHA"/>
    <property type="match status" value="1"/>
</dbReference>
<dbReference type="SUPFAM" id="SSF49879">
    <property type="entry name" value="SMAD/FHA domain"/>
    <property type="match status" value="1"/>
</dbReference>
<evidence type="ECO:0000256" key="1">
    <source>
        <dbReference type="SAM" id="MobiDB-lite"/>
    </source>
</evidence>
<evidence type="ECO:0000256" key="2">
    <source>
        <dbReference type="SAM" id="Phobius"/>
    </source>
</evidence>
<accession>A0A074XQ11</accession>
<feature type="compositionally biased region" description="Basic and acidic residues" evidence="1">
    <location>
        <begin position="339"/>
        <end position="350"/>
    </location>
</feature>
<feature type="compositionally biased region" description="Acidic residues" evidence="1">
    <location>
        <begin position="268"/>
        <end position="279"/>
    </location>
</feature>
<feature type="compositionally biased region" description="Polar residues" evidence="1">
    <location>
        <begin position="280"/>
        <end position="290"/>
    </location>
</feature>
<feature type="region of interest" description="Disordered" evidence="1">
    <location>
        <begin position="372"/>
        <end position="425"/>
    </location>
</feature>
<sequence>MTALFSYAKLPTRVTVSLSIISPEGASSTGPSTRNLIIPKQGSVLIGRASTSPTKDRRPAPDNALFTCPVMSRTHAKISAPDGLDGPIYLEDTGSMHGVYVNGRRITRTPIFEKDIIAFGNKVTRAEGEYLSSSQAFNFSEYPFLTPFPAIHDGVSLTVGEIVRDGAVLSNTIDLTQNAPPALCYKPVPQPSYRVPDYESDSSKENSTNTTFAKPTPVPFIDLESVSSPAPSHEDLDQSEDEDYEGLYHNGFGSESELGSDHEGHDYPEDEDDFDDDEQSYSGSDCSGSPYSAVAYEEDDTQKDEASFEVDEPLESHEDTQTAPVHVNDAELVQPKAVYPRDEDKEKTRDVAQRMSLSYFLEPAKHWDVPTMPLAPSARTPPCCGSKDPESHSLSQSKKPNIEAEVTNQDEEKDMNGQVTSADGRNIDRELEDLGLKDQTAASQARAEELLVQSSSPTGGKRKRETEDDGHEEIPAPVTERKLLRLKCNQQQMLRDFFTRGAQAAPRPTKRVKRSTARFALGAVAGAIGGVATVVGVLMTPACEELLSNWPIA</sequence>
<dbReference type="OrthoDB" id="4096268at2759"/>
<name>A0A074XQ11_9PEZI</name>
<dbReference type="SMART" id="SM00240">
    <property type="entry name" value="FHA"/>
    <property type="match status" value="1"/>
</dbReference>
<dbReference type="InterPro" id="IPR008984">
    <property type="entry name" value="SMAD_FHA_dom_sf"/>
</dbReference>
<reference evidence="4 5" key="1">
    <citation type="journal article" date="2014" name="BMC Genomics">
        <title>Genome sequencing of four Aureobasidium pullulans varieties: biotechnological potential, stress tolerance, and description of new species.</title>
        <authorList>
            <person name="Gostin Ar C."/>
            <person name="Ohm R.A."/>
            <person name="Kogej T."/>
            <person name="Sonjak S."/>
            <person name="Turk M."/>
            <person name="Zajc J."/>
            <person name="Zalar P."/>
            <person name="Grube M."/>
            <person name="Sun H."/>
            <person name="Han J."/>
            <person name="Sharma A."/>
            <person name="Chiniquy J."/>
            <person name="Ngan C.Y."/>
            <person name="Lipzen A."/>
            <person name="Barry K."/>
            <person name="Grigoriev I.V."/>
            <person name="Gunde-Cimerman N."/>
        </authorList>
    </citation>
    <scope>NUCLEOTIDE SEQUENCE [LARGE SCALE GENOMIC DNA]</scope>
    <source>
        <strain evidence="4 5">CBS 147.97</strain>
    </source>
</reference>
<keyword evidence="2" id="KW-0812">Transmembrane</keyword>
<feature type="transmembrane region" description="Helical" evidence="2">
    <location>
        <begin position="519"/>
        <end position="539"/>
    </location>
</feature>